<evidence type="ECO:0000313" key="1">
    <source>
        <dbReference type="EMBL" id="MDC2954530.1"/>
    </source>
</evidence>
<evidence type="ECO:0000313" key="2">
    <source>
        <dbReference type="Proteomes" id="UP001221328"/>
    </source>
</evidence>
<dbReference type="Proteomes" id="UP001221328">
    <property type="component" value="Unassembled WGS sequence"/>
</dbReference>
<gene>
    <name evidence="1" type="ORF">PO587_08670</name>
</gene>
<comment type="caution">
    <text evidence="1">The sequence shown here is derived from an EMBL/GenBank/DDBJ whole genome shotgun (WGS) entry which is preliminary data.</text>
</comment>
<sequence length="81" mass="8856">MLIPHPALLRKLVDEYEALLAEDAETGSGWSSPRAQDLAYTLCVTTGTRDVRRALETAHRLLAAESMAPPRHRSTAAPMAE</sequence>
<dbReference type="InterPro" id="IPR033457">
    <property type="entry name" value="DUF5133"/>
</dbReference>
<dbReference type="EMBL" id="JAQOSK010000003">
    <property type="protein sequence ID" value="MDC2954530.1"/>
    <property type="molecule type" value="Genomic_DNA"/>
</dbReference>
<keyword evidence="2" id="KW-1185">Reference proteome</keyword>
<proteinExistence type="predicted"/>
<protein>
    <submittedName>
        <fullName evidence="1">DUF5133 domain-containing protein</fullName>
    </submittedName>
</protein>
<accession>A0ABT5FPW8</accession>
<reference evidence="1 2" key="1">
    <citation type="journal article" date="2015" name="Int. J. Syst. Evol. Microbiol.">
        <title>Streptomyces gilvifuscus sp. nov., an actinomycete that produces antibacterial compounds isolated from soil.</title>
        <authorList>
            <person name="Nguyen T.M."/>
            <person name="Kim J."/>
        </authorList>
    </citation>
    <scope>NUCLEOTIDE SEQUENCE [LARGE SCALE GENOMIC DNA]</scope>
    <source>
        <strain evidence="1 2">T113</strain>
    </source>
</reference>
<name>A0ABT5FPW8_9ACTN</name>
<dbReference type="RefSeq" id="WP_200700231.1">
    <property type="nucleotide sequence ID" value="NZ_JAQOSK010000003.1"/>
</dbReference>
<dbReference type="Pfam" id="PF17196">
    <property type="entry name" value="DUF5133"/>
    <property type="match status" value="1"/>
</dbReference>
<organism evidence="1 2">
    <name type="scientific">Streptomyces gilvifuscus</name>
    <dbReference type="NCBI Taxonomy" id="1550617"/>
    <lineage>
        <taxon>Bacteria</taxon>
        <taxon>Bacillati</taxon>
        <taxon>Actinomycetota</taxon>
        <taxon>Actinomycetes</taxon>
        <taxon>Kitasatosporales</taxon>
        <taxon>Streptomycetaceae</taxon>
        <taxon>Streptomyces</taxon>
    </lineage>
</organism>